<dbReference type="RefSeq" id="WP_209685316.1">
    <property type="nucleotide sequence ID" value="NZ_JAGGLU010000001.1"/>
</dbReference>
<evidence type="ECO:0000256" key="6">
    <source>
        <dbReference type="HAMAP-Rule" id="MF_01894"/>
    </source>
</evidence>
<dbReference type="HAMAP" id="MF_01894">
    <property type="entry name" value="Smc_prok"/>
    <property type="match status" value="1"/>
</dbReference>
<dbReference type="InterPro" id="IPR024704">
    <property type="entry name" value="SMC"/>
</dbReference>
<keyword evidence="3 6" id="KW-0067">ATP-binding</keyword>
<reference evidence="8 9" key="1">
    <citation type="submission" date="2021-03" db="EMBL/GenBank/DDBJ databases">
        <title>Genomic Encyclopedia of Type Strains, Phase IV (KMG-IV): sequencing the most valuable type-strain genomes for metagenomic binning, comparative biology and taxonomic classification.</title>
        <authorList>
            <person name="Goeker M."/>
        </authorList>
    </citation>
    <scope>NUCLEOTIDE SEQUENCE [LARGE SCALE GENOMIC DNA]</scope>
    <source>
        <strain evidence="8 9">DSM 101872</strain>
    </source>
</reference>
<dbReference type="CDD" id="cd03278">
    <property type="entry name" value="ABC_SMC_barmotin"/>
    <property type="match status" value="1"/>
</dbReference>
<dbReference type="SUPFAM" id="SSF75553">
    <property type="entry name" value="Smc hinge domain"/>
    <property type="match status" value="1"/>
</dbReference>
<name>A0ABS4MC87_9LACO</name>
<dbReference type="Proteomes" id="UP001519292">
    <property type="component" value="Unassembled WGS sequence"/>
</dbReference>
<dbReference type="PIRSF" id="PIRSF005719">
    <property type="entry name" value="SMC"/>
    <property type="match status" value="1"/>
</dbReference>
<keyword evidence="1 6" id="KW-0963">Cytoplasm</keyword>
<protein>
    <recommendedName>
        <fullName evidence="6">Chromosome partition protein Smc</fullName>
    </recommendedName>
</protein>
<feature type="coiled-coil region" evidence="6">
    <location>
        <begin position="692"/>
        <end position="907"/>
    </location>
</feature>
<gene>
    <name evidence="6" type="primary">smc</name>
    <name evidence="8" type="ORF">J2Z60_000118</name>
</gene>
<keyword evidence="9" id="KW-1185">Reference proteome</keyword>
<dbReference type="Gene3D" id="3.30.70.1620">
    <property type="match status" value="1"/>
</dbReference>
<feature type="coiled-coil region" evidence="6">
    <location>
        <begin position="417"/>
        <end position="472"/>
    </location>
</feature>
<comment type="subunit">
    <text evidence="6">Homodimer.</text>
</comment>
<feature type="binding site" evidence="6">
    <location>
        <begin position="32"/>
        <end position="39"/>
    </location>
    <ligand>
        <name>ATP</name>
        <dbReference type="ChEBI" id="CHEBI:30616"/>
    </ligand>
</feature>
<dbReference type="EMBL" id="JAGGLU010000001">
    <property type="protein sequence ID" value="MBP2056956.1"/>
    <property type="molecule type" value="Genomic_DNA"/>
</dbReference>
<dbReference type="SMART" id="SM00968">
    <property type="entry name" value="SMC_hinge"/>
    <property type="match status" value="1"/>
</dbReference>
<feature type="coiled-coil region" evidence="6">
    <location>
        <begin position="227"/>
        <end position="373"/>
    </location>
</feature>
<dbReference type="InterPro" id="IPR010935">
    <property type="entry name" value="SMC_hinge"/>
</dbReference>
<dbReference type="InterPro" id="IPR003395">
    <property type="entry name" value="RecF/RecN/SMC_N"/>
</dbReference>
<comment type="similarity">
    <text evidence="6">Belongs to the SMC family.</text>
</comment>
<dbReference type="NCBIfam" id="TIGR02168">
    <property type="entry name" value="SMC_prok_B"/>
    <property type="match status" value="1"/>
</dbReference>
<evidence type="ECO:0000256" key="3">
    <source>
        <dbReference type="ARBA" id="ARBA00022840"/>
    </source>
</evidence>
<dbReference type="PANTHER" id="PTHR43977">
    <property type="entry name" value="STRUCTURAL MAINTENANCE OF CHROMOSOMES PROTEIN 3"/>
    <property type="match status" value="1"/>
</dbReference>
<feature type="domain" description="SMC hinge" evidence="7">
    <location>
        <begin position="515"/>
        <end position="636"/>
    </location>
</feature>
<sequence>MPLQELIINGFKSFADKTIIKFDSGITGIVGPNGSGKSNITEAVRWVMGESSAKSLRGENMKDIIFAGSQFRTPMNHAEVTLIFDNHKHDLNLDSDQVAVTRKILRNGDSQYFINNKQVRLRDLRSLFVDAGMSQNSLAIISQGKVDQILNSRPQDRRSIFEEAAGVLHFKEQKQTALKQLEKTNDNLIRINDLVKELSDRVEPLAQQSSLAKQYKFQKAQLDKKMKQLLAIQIYQLNEQKEALETEAKKNSRILSKLDNEVKKSQTNLEEKRNQSELLHNRKDQAQKAVLELTQEVAALNTKIQMQEQTSKYDAATKKEYQAQKQELIGREEELKQQLKESNSDFEKTKTTLEKLKSELHSLNERLQEDPDQLNHALEQTRSDYIQTLQDQTSINNEIVYTQNEITKLKNSSNADELQLEDELNRSTKQLKDLKRDGSDLEDKREILNNKLSKLTDELENSQTAANRIKQTINNLITLLNRQTAQVEGLNRLKERHEGYYYGVKYVLNHAADFSGIIGVIGELISFSSKYQAAMTTALGAGVQDLVAIDRTSARNAIYKLKQSGGGRATFLPLDGLRYNPIPESTINTLKSIEGFLGVANQLITTKSKVDISNAINYLLGSVIVVDNMDTALQVQSKMGKFYRIVTLDGDVINPGGSMTGGARNQRTNSPLATNTEINKLNAAIKEEKLSLADNKKDYEAWTKKLADQQDRQAKLQASLQTISSKISELTMSYRSQEREVRRLEDLHQRQLLTKKQKANELEALKQKLVEQKSKKQELATKATKQKSKMDQIKQDLSNLDIAYNKVKGQVSDLKAKIAVAKNKLENSSNQKNQTQQQLQLTQDQINNLTTKINNINTDSTGNQDKSTLKSKIARLEANKSKRQAELSDINEELGKLDAQINNFESIASRNYDLRKGAAQQQEDYSVKKAQLSEKINHNLTQLSEDYSLTYEAALSLTNGKHDNDSLASLKKAVHLHKMSIEDIGPVNLKAIEEYDEVKQRYDFLNNQQNDLLKAREDIQKSMLKLDTEVEGRFGSTFNKIAKSFSEIFPIMFGGGHAKLVLTEPDNLLETGVKIVAQPPGKKLQNLSLLSGGERALTAITLLFAMLQVNPVPFCILDEVEAALDEANVVRFAKFLNRYEFATQFIVITHRRGTMQNVDNLYGVVMQESGVSQVLSVSLKELRKEVND</sequence>
<dbReference type="InterPro" id="IPR011890">
    <property type="entry name" value="SMC_prok"/>
</dbReference>
<keyword evidence="2 6" id="KW-0547">Nucleotide-binding</keyword>
<comment type="function">
    <text evidence="6">Required for chromosome condensation and partitioning.</text>
</comment>
<comment type="caution">
    <text evidence="8">The sequence shown here is derived from an EMBL/GenBank/DDBJ whole genome shotgun (WGS) entry which is preliminary data.</text>
</comment>
<accession>A0ABS4MC87</accession>
<keyword evidence="4 6" id="KW-0175">Coiled coil</keyword>
<dbReference type="Pfam" id="PF06470">
    <property type="entry name" value="SMC_hinge"/>
    <property type="match status" value="1"/>
</dbReference>
<evidence type="ECO:0000256" key="1">
    <source>
        <dbReference type="ARBA" id="ARBA00022490"/>
    </source>
</evidence>
<dbReference type="Gene3D" id="1.10.287.1490">
    <property type="match status" value="1"/>
</dbReference>
<evidence type="ECO:0000313" key="8">
    <source>
        <dbReference type="EMBL" id="MBP2056956.1"/>
    </source>
</evidence>
<organism evidence="8 9">
    <name type="scientific">Lactobacillus colini</name>
    <dbReference type="NCBI Taxonomy" id="1819254"/>
    <lineage>
        <taxon>Bacteria</taxon>
        <taxon>Bacillati</taxon>
        <taxon>Bacillota</taxon>
        <taxon>Bacilli</taxon>
        <taxon>Lactobacillales</taxon>
        <taxon>Lactobacillaceae</taxon>
        <taxon>Lactobacillus</taxon>
    </lineage>
</organism>
<keyword evidence="5 6" id="KW-0238">DNA-binding</keyword>
<evidence type="ECO:0000256" key="5">
    <source>
        <dbReference type="ARBA" id="ARBA00023125"/>
    </source>
</evidence>
<feature type="coiled-coil region" evidence="6">
    <location>
        <begin position="988"/>
        <end position="1025"/>
    </location>
</feature>
<dbReference type="Gene3D" id="3.40.50.300">
    <property type="entry name" value="P-loop containing nucleotide triphosphate hydrolases"/>
    <property type="match status" value="2"/>
</dbReference>
<evidence type="ECO:0000259" key="7">
    <source>
        <dbReference type="SMART" id="SM00968"/>
    </source>
</evidence>
<proteinExistence type="inferred from homology"/>
<evidence type="ECO:0000256" key="4">
    <source>
        <dbReference type="ARBA" id="ARBA00023054"/>
    </source>
</evidence>
<dbReference type="InterPro" id="IPR027417">
    <property type="entry name" value="P-loop_NTPase"/>
</dbReference>
<feature type="coiled-coil region" evidence="6">
    <location>
        <begin position="171"/>
        <end position="201"/>
    </location>
</feature>
<dbReference type="Pfam" id="PF02463">
    <property type="entry name" value="SMC_N"/>
    <property type="match status" value="1"/>
</dbReference>
<comment type="subcellular location">
    <subcellularLocation>
        <location evidence="6">Cytoplasm</location>
    </subcellularLocation>
</comment>
<dbReference type="Gene3D" id="1.20.1060.20">
    <property type="match status" value="1"/>
</dbReference>
<evidence type="ECO:0000256" key="2">
    <source>
        <dbReference type="ARBA" id="ARBA00022741"/>
    </source>
</evidence>
<dbReference type="InterPro" id="IPR036277">
    <property type="entry name" value="SMC_hinge_sf"/>
</dbReference>
<dbReference type="SUPFAM" id="SSF52540">
    <property type="entry name" value="P-loop containing nucleoside triphosphate hydrolases"/>
    <property type="match status" value="2"/>
</dbReference>
<evidence type="ECO:0000313" key="9">
    <source>
        <dbReference type="Proteomes" id="UP001519292"/>
    </source>
</evidence>
<comment type="domain">
    <text evidence="6">Contains large globular domains required for ATP hydrolysis at each terminus and a third globular domain forming a flexible hinge near the middle of the molecule. These domains are separated by coiled-coil structures.</text>
</comment>